<dbReference type="PROSITE" id="PS51257">
    <property type="entry name" value="PROKAR_LIPOPROTEIN"/>
    <property type="match status" value="1"/>
</dbReference>
<dbReference type="EMBL" id="SUMG01000004">
    <property type="protein sequence ID" value="NBG87821.1"/>
    <property type="molecule type" value="Genomic_DNA"/>
</dbReference>
<sequence>MINKNRWVLLMVILTMIFFSGCRRGEEEKPEGTEETEIEVLIKDPSNWVYFRESSFERLLEHRRYTDRRLSYEDLYREIDYRLMMEEEAVLDLFGSPNEKVEDLFAYQMYILEYDGLIIQINDYDHGVYATGYYIRSPEFTGPRGTYVGQSAGEVLLAYPLPEKEAVLGEQGQVYWGDETEYYGAHMGAIHHLEDGEITEIRYAEGTGFAGVAYEIFEGVVQSIYFFEMN</sequence>
<accession>A0AA44BER8</accession>
<dbReference type="AlphaFoldDB" id="A0AA44BER8"/>
<comment type="caution">
    <text evidence="1">The sequence shown here is derived from an EMBL/GenBank/DDBJ whole genome shotgun (WGS) entry which is preliminary data.</text>
</comment>
<reference evidence="1 2" key="1">
    <citation type="submission" date="2019-04" db="EMBL/GenBank/DDBJ databases">
        <title>Isachenkonia alkalipeptolytica gen. nov. sp. nov. a new anaerobic, alkiliphilic organothrophic bacterium capable to reduce synthesized ferrihydrite isolated from a soda lake.</title>
        <authorList>
            <person name="Toshchakov S.V."/>
            <person name="Zavarzina D.G."/>
            <person name="Zhilina T.N."/>
            <person name="Kostrikina N.A."/>
            <person name="Kublanov I.V."/>
        </authorList>
    </citation>
    <scope>NUCLEOTIDE SEQUENCE [LARGE SCALE GENOMIC DNA]</scope>
    <source>
        <strain evidence="1 2">Z-1701</strain>
    </source>
</reference>
<evidence type="ECO:0000313" key="2">
    <source>
        <dbReference type="Proteomes" id="UP000449710"/>
    </source>
</evidence>
<proteinExistence type="predicted"/>
<protein>
    <submittedName>
        <fullName evidence="1">Uncharacterized protein</fullName>
    </submittedName>
</protein>
<keyword evidence="2" id="KW-1185">Reference proteome</keyword>
<dbReference type="Proteomes" id="UP000449710">
    <property type="component" value="Unassembled WGS sequence"/>
</dbReference>
<evidence type="ECO:0000313" key="1">
    <source>
        <dbReference type="EMBL" id="NBG87821.1"/>
    </source>
</evidence>
<dbReference type="RefSeq" id="WP_160719684.1">
    <property type="nucleotide sequence ID" value="NZ_SUMG01000004.1"/>
</dbReference>
<gene>
    <name evidence="1" type="ORF">ISALK_04840</name>
</gene>
<organism evidence="1 2">
    <name type="scientific">Isachenkonia alkalipeptolytica</name>
    <dbReference type="NCBI Taxonomy" id="2565777"/>
    <lineage>
        <taxon>Bacteria</taxon>
        <taxon>Bacillati</taxon>
        <taxon>Bacillota</taxon>
        <taxon>Clostridia</taxon>
        <taxon>Eubacteriales</taxon>
        <taxon>Clostridiaceae</taxon>
        <taxon>Isachenkonia</taxon>
    </lineage>
</organism>
<name>A0AA44BER8_9CLOT</name>